<feature type="signal peptide" evidence="6">
    <location>
        <begin position="1"/>
        <end position="21"/>
    </location>
</feature>
<dbReference type="Proteomes" id="UP000321533">
    <property type="component" value="Chromosome"/>
</dbReference>
<feature type="domain" description="RagB/SusD" evidence="7">
    <location>
        <begin position="272"/>
        <end position="587"/>
    </location>
</feature>
<dbReference type="PROSITE" id="PS51257">
    <property type="entry name" value="PROKAR_LIPOPROTEIN"/>
    <property type="match status" value="1"/>
</dbReference>
<keyword evidence="3 6" id="KW-0732">Signal</keyword>
<comment type="subcellular location">
    <subcellularLocation>
        <location evidence="1">Cell outer membrane</location>
    </subcellularLocation>
</comment>
<dbReference type="InterPro" id="IPR011990">
    <property type="entry name" value="TPR-like_helical_dom_sf"/>
</dbReference>
<feature type="domain" description="SusD-like N-terminal" evidence="8">
    <location>
        <begin position="104"/>
        <end position="226"/>
    </location>
</feature>
<dbReference type="Pfam" id="PF07980">
    <property type="entry name" value="SusD_RagB"/>
    <property type="match status" value="1"/>
</dbReference>
<dbReference type="AlphaFoldDB" id="A0A5B8VAE7"/>
<dbReference type="InterPro" id="IPR012944">
    <property type="entry name" value="SusD_RagB_dom"/>
</dbReference>
<evidence type="ECO:0000256" key="6">
    <source>
        <dbReference type="SAM" id="SignalP"/>
    </source>
</evidence>
<sequence length="587" mass="64037">MKKIKYKIIIPASLSVIVVLAACSKDFLNKPPLGTLNPEIVASEVGVQGVLIGAYSLVDGEGASGDGFASGASNWIFGGVASDDANKGSDPSDVADAAPMEDWTITPTNGAIPQKWKLCYSGAQRCNDVLRVLPLATDIPAEEATQISAQARFLRAFYHFELKKIFGNIVYADENLTLDNTTNTTDVWPNIEADLNFAVDNLPETFSDEGRVNKWAAKALLAKTYMFQHKYSDAYTLLKDIIANGKTTKGEKYALLPHFYSNFNPAQKNSAESVFAAQTSVQDGSSVDWGGDPNGNYGDILNFPYTGGPGACCGFYNPSQDLADAFKTDANGLPLLDTWYSGNHVSDVTTPYVGNLDPRIDWTMGRKGIPYLDWGNHPGDAWIRNPGADGHFSPIKNVYAASQKDSYTDVGSAYWGPTELVANNVNIIRFADVILWAAECAADAGDLAAAMDYVNQVRDRVTDSNTWVKKGGSYDAANAVYTGGTNADTYKIGLYTSFPSKDYAIKAVQFERRLELAMEGHRFFDLVRYGTAGTVLNAYYDRYRSIMPLKANAHWTAGKNEYFPIPQGEIDNLNSDGTERLVQNPGY</sequence>
<name>A0A5B8VAE7_9BACT</name>
<comment type="similarity">
    <text evidence="2">Belongs to the SusD family.</text>
</comment>
<keyword evidence="10" id="KW-1185">Reference proteome</keyword>
<dbReference type="SUPFAM" id="SSF48452">
    <property type="entry name" value="TPR-like"/>
    <property type="match status" value="1"/>
</dbReference>
<evidence type="ECO:0000256" key="2">
    <source>
        <dbReference type="ARBA" id="ARBA00006275"/>
    </source>
</evidence>
<keyword evidence="5" id="KW-0998">Cell outer membrane</keyword>
<evidence type="ECO:0000313" key="10">
    <source>
        <dbReference type="Proteomes" id="UP000321533"/>
    </source>
</evidence>
<evidence type="ECO:0000256" key="1">
    <source>
        <dbReference type="ARBA" id="ARBA00004442"/>
    </source>
</evidence>
<dbReference type="RefSeq" id="WP_147190508.1">
    <property type="nucleotide sequence ID" value="NZ_CP042435.1"/>
</dbReference>
<keyword evidence="4" id="KW-0472">Membrane</keyword>
<evidence type="ECO:0000256" key="3">
    <source>
        <dbReference type="ARBA" id="ARBA00022729"/>
    </source>
</evidence>
<reference evidence="9 10" key="1">
    <citation type="journal article" date="2016" name="Int. J. Syst. Evol. Microbiol.">
        <title>Panacibacter ginsenosidivorans gen. nov., sp. nov., with ginsenoside converting activity isolated from soil of a ginseng field.</title>
        <authorList>
            <person name="Siddiqi M.Z."/>
            <person name="Muhammad Shafi S."/>
            <person name="Choi K.D."/>
            <person name="Im W.T."/>
        </authorList>
    </citation>
    <scope>NUCLEOTIDE SEQUENCE [LARGE SCALE GENOMIC DNA]</scope>
    <source>
        <strain evidence="9 10">Gsoil1550</strain>
    </source>
</reference>
<dbReference type="Gene3D" id="1.25.40.390">
    <property type="match status" value="1"/>
</dbReference>
<protein>
    <submittedName>
        <fullName evidence="9">RagB/SusD family nutrient uptake outer membrane protein</fullName>
    </submittedName>
</protein>
<dbReference type="EMBL" id="CP042435">
    <property type="protein sequence ID" value="QEC68470.1"/>
    <property type="molecule type" value="Genomic_DNA"/>
</dbReference>
<evidence type="ECO:0000259" key="8">
    <source>
        <dbReference type="Pfam" id="PF14322"/>
    </source>
</evidence>
<accession>A0A5B8VAE7</accession>
<dbReference type="InterPro" id="IPR033985">
    <property type="entry name" value="SusD-like_N"/>
</dbReference>
<dbReference type="OrthoDB" id="9792139at2"/>
<dbReference type="KEGG" id="pgin:FRZ67_14575"/>
<evidence type="ECO:0000259" key="7">
    <source>
        <dbReference type="Pfam" id="PF07980"/>
    </source>
</evidence>
<dbReference type="Pfam" id="PF14322">
    <property type="entry name" value="SusD-like_3"/>
    <property type="match status" value="1"/>
</dbReference>
<dbReference type="GO" id="GO:0009279">
    <property type="term" value="C:cell outer membrane"/>
    <property type="evidence" value="ECO:0007669"/>
    <property type="project" value="UniProtKB-SubCell"/>
</dbReference>
<gene>
    <name evidence="9" type="ORF">FRZ67_14575</name>
</gene>
<proteinExistence type="inferred from homology"/>
<evidence type="ECO:0000256" key="5">
    <source>
        <dbReference type="ARBA" id="ARBA00023237"/>
    </source>
</evidence>
<organism evidence="9 10">
    <name type="scientific">Panacibacter ginsenosidivorans</name>
    <dbReference type="NCBI Taxonomy" id="1813871"/>
    <lineage>
        <taxon>Bacteria</taxon>
        <taxon>Pseudomonadati</taxon>
        <taxon>Bacteroidota</taxon>
        <taxon>Chitinophagia</taxon>
        <taxon>Chitinophagales</taxon>
        <taxon>Chitinophagaceae</taxon>
        <taxon>Panacibacter</taxon>
    </lineage>
</organism>
<evidence type="ECO:0000313" key="9">
    <source>
        <dbReference type="EMBL" id="QEC68470.1"/>
    </source>
</evidence>
<feature type="chain" id="PRO_5022945367" evidence="6">
    <location>
        <begin position="22"/>
        <end position="587"/>
    </location>
</feature>
<evidence type="ECO:0000256" key="4">
    <source>
        <dbReference type="ARBA" id="ARBA00023136"/>
    </source>
</evidence>